<evidence type="ECO:0000313" key="1">
    <source>
        <dbReference type="EMBL" id="RMZ93163.1"/>
    </source>
</evidence>
<dbReference type="GO" id="GO:0016641">
    <property type="term" value="F:oxidoreductase activity, acting on the CH-NH2 group of donors, oxygen as acceptor"/>
    <property type="evidence" value="ECO:0007669"/>
    <property type="project" value="InterPro"/>
</dbReference>
<reference evidence="1 2" key="1">
    <citation type="journal article" date="2018" name="Sci. Rep.">
        <title>Genomic signatures of local adaptation to the degree of environmental predictability in rotifers.</title>
        <authorList>
            <person name="Franch-Gras L."/>
            <person name="Hahn C."/>
            <person name="Garcia-Roger E.M."/>
            <person name="Carmona M.J."/>
            <person name="Serra M."/>
            <person name="Gomez A."/>
        </authorList>
    </citation>
    <scope>NUCLEOTIDE SEQUENCE [LARGE SCALE GENOMIC DNA]</scope>
    <source>
        <strain evidence="1">HYR1</strain>
    </source>
</reference>
<sequence>MHFTLQVGDQFVPTMFVYINTRYGRDVEVTCSDGIFCNGEERHVVVGSTKVCRNAKLKPCDHPTGNPCSSYKCDEANKECSPMPLGGDSCRKCNSTYFDEAAICQQLSLECGWNSNKTVNCGSCQQNKVCSKNKCIDASSLGQGSCLKPYLLYNESRTIPSAGLPAFTLKGDLSLPNYVDHVIPQCNPAPVPDIVYEFEINSQVPMGIEVQMLSADGTTDVMDTVLALTNETCQPLALYSFCGDDNVPPGGVSSRIFGKLSNGVYKLVATAFSDVPVNLGPFELRVKFYPNCLPQCDGNRQCGSDGCGGECGSCESGQVCHLETGLCRAQPCKPDCTYMVKENVTERRECGDDGCGSLCGSCNVLNNEMCVFETGKCIQVNLCDHLLPTCAGSPPTNMENAYCGHDCQWHSMSETLGDLIPNNKSFVLPSIEFNWVNVPNRSCAVIEGCHKKTGDRLLMRFDTYVHNTGRIDFFPPSAAESPHLFEWSPCHAHFHFDGFALFNLYDMNNRLVSVGGKRGYCMEDTVQTIYGEHIACENKFDCSNQGIQPGWADLYPNVLDCQWLDITEIEREKWYIYEICSNVDRKLHEASNSNDCKRFPVYVPDVPLDLNAPALKYRDELEKRQISTEPTIRLEPGQELSSQAIDSNSALFNGRVNGDIFILLYFQINCLS</sequence>
<proteinExistence type="predicted"/>
<protein>
    <submittedName>
        <fullName evidence="1">Lysyl oxidase</fullName>
    </submittedName>
</protein>
<accession>A0A3M7P2C4</accession>
<dbReference type="Proteomes" id="UP000276133">
    <property type="component" value="Unassembled WGS sequence"/>
</dbReference>
<dbReference type="Pfam" id="PF01186">
    <property type="entry name" value="Lysyl_oxidase"/>
    <property type="match status" value="1"/>
</dbReference>
<comment type="caution">
    <text evidence="1">The sequence shown here is derived from an EMBL/GenBank/DDBJ whole genome shotgun (WGS) entry which is preliminary data.</text>
</comment>
<dbReference type="STRING" id="10195.A0A3M7P2C4"/>
<evidence type="ECO:0000313" key="2">
    <source>
        <dbReference type="Proteomes" id="UP000276133"/>
    </source>
</evidence>
<keyword evidence="2" id="KW-1185">Reference proteome</keyword>
<gene>
    <name evidence="1" type="ORF">BpHYR1_048604</name>
</gene>
<dbReference type="AlphaFoldDB" id="A0A3M7P2C4"/>
<dbReference type="OrthoDB" id="547291at2759"/>
<dbReference type="EMBL" id="REGN01014029">
    <property type="protein sequence ID" value="RMZ93163.1"/>
    <property type="molecule type" value="Genomic_DNA"/>
</dbReference>
<dbReference type="GO" id="GO:0005507">
    <property type="term" value="F:copper ion binding"/>
    <property type="evidence" value="ECO:0007669"/>
    <property type="project" value="InterPro"/>
</dbReference>
<organism evidence="1 2">
    <name type="scientific">Brachionus plicatilis</name>
    <name type="common">Marine rotifer</name>
    <name type="synonym">Brachionus muelleri</name>
    <dbReference type="NCBI Taxonomy" id="10195"/>
    <lineage>
        <taxon>Eukaryota</taxon>
        <taxon>Metazoa</taxon>
        <taxon>Spiralia</taxon>
        <taxon>Gnathifera</taxon>
        <taxon>Rotifera</taxon>
        <taxon>Eurotatoria</taxon>
        <taxon>Monogononta</taxon>
        <taxon>Pseudotrocha</taxon>
        <taxon>Ploima</taxon>
        <taxon>Brachionidae</taxon>
        <taxon>Brachionus</taxon>
    </lineage>
</organism>
<name>A0A3M7P2C4_BRAPC</name>
<dbReference type="InterPro" id="IPR001695">
    <property type="entry name" value="Lysyl_oxidase"/>
</dbReference>